<dbReference type="RefSeq" id="WP_062960305.1">
    <property type="nucleotide sequence ID" value="NZ_JPWJ01000005.1"/>
</dbReference>
<reference evidence="2 3" key="1">
    <citation type="submission" date="2014-07" db="EMBL/GenBank/DDBJ databases">
        <title>Draft genome sequence of Thalassospira xiamenensis IB13.</title>
        <authorList>
            <person name="Lai Q."/>
            <person name="Shao Z."/>
        </authorList>
    </citation>
    <scope>NUCLEOTIDE SEQUENCE [LARGE SCALE GENOMIC DNA]</scope>
    <source>
        <strain evidence="2 3">IB13</strain>
    </source>
</reference>
<accession>A0A367XBY3</accession>
<name>A0A367XBY3_9PROT</name>
<dbReference type="Proteomes" id="UP000252266">
    <property type="component" value="Unassembled WGS sequence"/>
</dbReference>
<dbReference type="Pfam" id="PF09983">
    <property type="entry name" value="JetD_C"/>
    <property type="match status" value="1"/>
</dbReference>
<gene>
    <name evidence="2" type="ORF">TH44_11785</name>
</gene>
<dbReference type="InterPro" id="IPR024534">
    <property type="entry name" value="JetD_C"/>
</dbReference>
<sequence length="354" mass="39447">MTGHSQISRVEEYLVVLQKKGPVRKQYGSLVNALSERTGFSRIVIAEILEHTADAGHISLPFPRKNTGLVELNFDLERVYSPTEVIWANLLDKFKHALDDKILSILHKKGTMVEGLTEHQLSDLLSGIAVIASTAISDPRDPFELSAQNLLGSSKALGKLWPAQRQEPQTQDRFSYVVTAGPAKPNRILLIENPVSFEACIRNGLDKDDLLICTFGFGVSWDAIVTEKRPVYQLVRRGEFSNLPKLLRKCEVYFWGDLDKAGLLIFADIRRTLPHLKLASLYRPLINAIHKGNCHPYVALVEKADQKKLIVPNFHDNPAYAMLTELCGTLAVDQEVATDDDISGLGISELQVVD</sequence>
<evidence type="ECO:0000313" key="2">
    <source>
        <dbReference type="EMBL" id="RCK50650.1"/>
    </source>
</evidence>
<dbReference type="EMBL" id="JPWJ01000005">
    <property type="protein sequence ID" value="RCK50650.1"/>
    <property type="molecule type" value="Genomic_DNA"/>
</dbReference>
<feature type="domain" description="Wadjet protein JetD C-terminal" evidence="1">
    <location>
        <begin position="180"/>
        <end position="277"/>
    </location>
</feature>
<comment type="caution">
    <text evidence="2">The sequence shown here is derived from an EMBL/GenBank/DDBJ whole genome shotgun (WGS) entry which is preliminary data.</text>
</comment>
<protein>
    <recommendedName>
        <fullName evidence="1">Wadjet protein JetD C-terminal domain-containing protein</fullName>
    </recommendedName>
</protein>
<organism evidence="2 3">
    <name type="scientific">Thalassospira xiamenensis</name>
    <dbReference type="NCBI Taxonomy" id="220697"/>
    <lineage>
        <taxon>Bacteria</taxon>
        <taxon>Pseudomonadati</taxon>
        <taxon>Pseudomonadota</taxon>
        <taxon>Alphaproteobacteria</taxon>
        <taxon>Rhodospirillales</taxon>
        <taxon>Thalassospiraceae</taxon>
        <taxon>Thalassospira</taxon>
    </lineage>
</organism>
<evidence type="ECO:0000313" key="3">
    <source>
        <dbReference type="Proteomes" id="UP000252266"/>
    </source>
</evidence>
<proteinExistence type="predicted"/>
<dbReference type="AlphaFoldDB" id="A0A367XBY3"/>
<evidence type="ECO:0000259" key="1">
    <source>
        <dbReference type="Pfam" id="PF09983"/>
    </source>
</evidence>